<evidence type="ECO:0000313" key="3">
    <source>
        <dbReference type="Proteomes" id="UP001597347"/>
    </source>
</evidence>
<dbReference type="PANTHER" id="PTHR43102:SF2">
    <property type="entry name" value="GAF DOMAIN-CONTAINING PROTEIN"/>
    <property type="match status" value="1"/>
</dbReference>
<dbReference type="RefSeq" id="WP_377935377.1">
    <property type="nucleotide sequence ID" value="NZ_JBHUEA010000019.1"/>
</dbReference>
<dbReference type="PANTHER" id="PTHR43102">
    <property type="entry name" value="SLR1143 PROTEIN"/>
    <property type="match status" value="1"/>
</dbReference>
<dbReference type="SUPFAM" id="SSF55781">
    <property type="entry name" value="GAF domain-like"/>
    <property type="match status" value="1"/>
</dbReference>
<evidence type="ECO:0000259" key="1">
    <source>
        <dbReference type="Pfam" id="PF13472"/>
    </source>
</evidence>
<dbReference type="Pfam" id="PF13472">
    <property type="entry name" value="Lipase_GDSL_2"/>
    <property type="match status" value="1"/>
</dbReference>
<dbReference type="InterPro" id="IPR036514">
    <property type="entry name" value="SGNH_hydro_sf"/>
</dbReference>
<organism evidence="2 3">
    <name type="scientific">Amnibacterium endophyticum</name>
    <dbReference type="NCBI Taxonomy" id="2109337"/>
    <lineage>
        <taxon>Bacteria</taxon>
        <taxon>Bacillati</taxon>
        <taxon>Actinomycetota</taxon>
        <taxon>Actinomycetes</taxon>
        <taxon>Micrococcales</taxon>
        <taxon>Microbacteriaceae</taxon>
        <taxon>Amnibacterium</taxon>
    </lineage>
</organism>
<keyword evidence="3" id="KW-1185">Reference proteome</keyword>
<gene>
    <name evidence="2" type="ORF">ACFSBI_12410</name>
</gene>
<dbReference type="InterPro" id="IPR013830">
    <property type="entry name" value="SGNH_hydro"/>
</dbReference>
<dbReference type="Proteomes" id="UP001597347">
    <property type="component" value="Unassembled WGS sequence"/>
</dbReference>
<comment type="caution">
    <text evidence="2">The sequence shown here is derived from an EMBL/GenBank/DDBJ whole genome shotgun (WGS) entry which is preliminary data.</text>
</comment>
<dbReference type="Gene3D" id="3.40.50.1110">
    <property type="entry name" value="SGNH hydrolase"/>
    <property type="match status" value="1"/>
</dbReference>
<proteinExistence type="predicted"/>
<dbReference type="InterPro" id="IPR029016">
    <property type="entry name" value="GAF-like_dom_sf"/>
</dbReference>
<dbReference type="Gene3D" id="3.30.450.40">
    <property type="match status" value="1"/>
</dbReference>
<name>A0ABW4LI04_9MICO</name>
<reference evidence="3" key="1">
    <citation type="journal article" date="2019" name="Int. J. Syst. Evol. Microbiol.">
        <title>The Global Catalogue of Microorganisms (GCM) 10K type strain sequencing project: providing services to taxonomists for standard genome sequencing and annotation.</title>
        <authorList>
            <consortium name="The Broad Institute Genomics Platform"/>
            <consortium name="The Broad Institute Genome Sequencing Center for Infectious Disease"/>
            <person name="Wu L."/>
            <person name="Ma J."/>
        </authorList>
    </citation>
    <scope>NUCLEOTIDE SEQUENCE [LARGE SCALE GENOMIC DNA]</scope>
    <source>
        <strain evidence="3">CGMCC 1.12471</strain>
    </source>
</reference>
<feature type="domain" description="SGNH hydrolase-type esterase" evidence="1">
    <location>
        <begin position="52"/>
        <end position="207"/>
    </location>
</feature>
<dbReference type="EMBL" id="JBHUEA010000019">
    <property type="protein sequence ID" value="MFD1722353.1"/>
    <property type="molecule type" value="Genomic_DNA"/>
</dbReference>
<sequence>MTREGKAGDRLLRVLLRAWYVRRLRALQNVPAPEAAALRRAAEGDADRVLLIGNGFAHGWGTRSHGLALPGQLEAGLARRSGRRTVVEFVGAEIMNLAAVVPWIREHPLGEYDLILLVLSLNDALRLTSVQDYEAQMRRLVDELRTRRRPGARVVVAGIHPVHDLQGYGGLIGRLTQRRVEELNAAVASVLTGLDGIEFMELPAPVPEPGRPHGSPSMYAEWSAAFSETCGRHLDASVTTRAATARAVTGHAWDWAPGQRLAEDVDGTLQTELQDLASRAKDEFKVDLAYVTLVDGGRQFYLANTAKGGAAEVPLELSHCRETVRGTGEFVVTNSFHDPRFRDSPLIEVPQFRFYAGFPLVSADGATIGTFCVSSVLPHRRGYVPSDQLRAYATLAEGAIQRAVEDQHDASSPVPAEV</sequence>
<evidence type="ECO:0000313" key="2">
    <source>
        <dbReference type="EMBL" id="MFD1722353.1"/>
    </source>
</evidence>
<dbReference type="SUPFAM" id="SSF52266">
    <property type="entry name" value="SGNH hydrolase"/>
    <property type="match status" value="1"/>
</dbReference>
<protein>
    <submittedName>
        <fullName evidence="2">GDSL-type esterase/lipase family protein</fullName>
    </submittedName>
</protein>
<accession>A0ABW4LI04</accession>